<evidence type="ECO:0000313" key="1">
    <source>
        <dbReference type="EMBL" id="CAB4029195.1"/>
    </source>
</evidence>
<sequence length="51" mass="5573">MRASQMILGMKTVPICIRRAQGKENGMTPNVTPAMDTFANLKHTDVIKAAN</sequence>
<evidence type="ECO:0000313" key="2">
    <source>
        <dbReference type="Proteomes" id="UP001152795"/>
    </source>
</evidence>
<gene>
    <name evidence="1" type="ORF">PACLA_8A015710</name>
</gene>
<organism evidence="1 2">
    <name type="scientific">Paramuricea clavata</name>
    <name type="common">Red gorgonian</name>
    <name type="synonym">Violescent sea-whip</name>
    <dbReference type="NCBI Taxonomy" id="317549"/>
    <lineage>
        <taxon>Eukaryota</taxon>
        <taxon>Metazoa</taxon>
        <taxon>Cnidaria</taxon>
        <taxon>Anthozoa</taxon>
        <taxon>Octocorallia</taxon>
        <taxon>Malacalcyonacea</taxon>
        <taxon>Plexauridae</taxon>
        <taxon>Paramuricea</taxon>
    </lineage>
</organism>
<dbReference type="EMBL" id="CACRXK020016003">
    <property type="protein sequence ID" value="CAB4029195.1"/>
    <property type="molecule type" value="Genomic_DNA"/>
</dbReference>
<proteinExistence type="predicted"/>
<accession>A0A6S7JAG3</accession>
<reference evidence="1" key="1">
    <citation type="submission" date="2020-04" db="EMBL/GenBank/DDBJ databases">
        <authorList>
            <person name="Alioto T."/>
            <person name="Alioto T."/>
            <person name="Gomez Garrido J."/>
        </authorList>
    </citation>
    <scope>NUCLEOTIDE SEQUENCE</scope>
    <source>
        <strain evidence="1">A484AB</strain>
    </source>
</reference>
<keyword evidence="2" id="KW-1185">Reference proteome</keyword>
<protein>
    <submittedName>
        <fullName evidence="1">Uncharacterized protein</fullName>
    </submittedName>
</protein>
<dbReference type="Proteomes" id="UP001152795">
    <property type="component" value="Unassembled WGS sequence"/>
</dbReference>
<comment type="caution">
    <text evidence="1">The sequence shown here is derived from an EMBL/GenBank/DDBJ whole genome shotgun (WGS) entry which is preliminary data.</text>
</comment>
<name>A0A6S7JAG3_PARCT</name>
<dbReference type="AlphaFoldDB" id="A0A6S7JAG3"/>